<keyword evidence="6" id="KW-0812">Transmembrane</keyword>
<keyword evidence="2" id="KW-0444">Lipid biosynthesis</keyword>
<evidence type="ECO:0000313" key="9">
    <source>
        <dbReference type="Proteomes" id="UP000501090"/>
    </source>
</evidence>
<protein>
    <submittedName>
        <fullName evidence="8">1-acyl-sn-glycerol-3-phosphate acyltransferase</fullName>
    </submittedName>
</protein>
<dbReference type="EMBL" id="CP028940">
    <property type="protein sequence ID" value="QKM60429.1"/>
    <property type="molecule type" value="Genomic_DNA"/>
</dbReference>
<feature type="transmembrane region" description="Helical" evidence="6">
    <location>
        <begin position="20"/>
        <end position="43"/>
    </location>
</feature>
<dbReference type="InterPro" id="IPR002123">
    <property type="entry name" value="Plipid/glycerol_acylTrfase"/>
</dbReference>
<dbReference type="GO" id="GO:0003841">
    <property type="term" value="F:1-acylglycerol-3-phosphate O-acyltransferase activity"/>
    <property type="evidence" value="ECO:0007669"/>
    <property type="project" value="TreeGrafter"/>
</dbReference>
<keyword evidence="9" id="KW-1185">Reference proteome</keyword>
<evidence type="ECO:0000256" key="3">
    <source>
        <dbReference type="ARBA" id="ARBA00022679"/>
    </source>
</evidence>
<dbReference type="Pfam" id="PF01553">
    <property type="entry name" value="Acyltransferase"/>
    <property type="match status" value="1"/>
</dbReference>
<dbReference type="AlphaFoldDB" id="A0A6M9PJ15"/>
<dbReference type="RefSeq" id="WP_173960191.1">
    <property type="nucleotide sequence ID" value="NZ_CP028940.1"/>
</dbReference>
<dbReference type="PANTHER" id="PTHR10434">
    <property type="entry name" value="1-ACYL-SN-GLYCEROL-3-PHOSPHATE ACYLTRANSFERASE"/>
    <property type="match status" value="1"/>
</dbReference>
<evidence type="ECO:0000259" key="7">
    <source>
        <dbReference type="SMART" id="SM00563"/>
    </source>
</evidence>
<dbReference type="GO" id="GO:0006654">
    <property type="term" value="P:phosphatidic acid biosynthetic process"/>
    <property type="evidence" value="ECO:0007669"/>
    <property type="project" value="TreeGrafter"/>
</dbReference>
<dbReference type="SMART" id="SM00563">
    <property type="entry name" value="PlsC"/>
    <property type="match status" value="1"/>
</dbReference>
<feature type="domain" description="Phospholipid/glycerol acyltransferase" evidence="7">
    <location>
        <begin position="80"/>
        <end position="191"/>
    </location>
</feature>
<reference evidence="8 9" key="1">
    <citation type="submission" date="2018-04" db="EMBL/GenBank/DDBJ databases">
        <title>Polynucleobacter sp. UK-Long2-W17 genome.</title>
        <authorList>
            <person name="Hahn M.W."/>
        </authorList>
    </citation>
    <scope>NUCLEOTIDE SEQUENCE [LARGE SCALE GENOMIC DNA]</scope>
    <source>
        <strain evidence="8 9">UK-Long2-W17</strain>
    </source>
</reference>
<keyword evidence="5 8" id="KW-0012">Acyltransferase</keyword>
<dbReference type="SUPFAM" id="SSF69593">
    <property type="entry name" value="Glycerol-3-phosphate (1)-acyltransferase"/>
    <property type="match status" value="1"/>
</dbReference>
<evidence type="ECO:0000256" key="5">
    <source>
        <dbReference type="ARBA" id="ARBA00023315"/>
    </source>
</evidence>
<keyword evidence="3" id="KW-0808">Transferase</keyword>
<evidence type="ECO:0000256" key="6">
    <source>
        <dbReference type="SAM" id="Phobius"/>
    </source>
</evidence>
<keyword evidence="6" id="KW-0472">Membrane</keyword>
<dbReference type="KEGG" id="pard:DN92_04885"/>
<accession>A0A6M9PJ15</accession>
<name>A0A6M9PJ15_9BURK</name>
<gene>
    <name evidence="8" type="ORF">DN92_04885</name>
</gene>
<organism evidence="8 9">
    <name type="scientific">Polynucleobacter arcticus</name>
    <dbReference type="NCBI Taxonomy" id="1743165"/>
    <lineage>
        <taxon>Bacteria</taxon>
        <taxon>Pseudomonadati</taxon>
        <taxon>Pseudomonadota</taxon>
        <taxon>Betaproteobacteria</taxon>
        <taxon>Burkholderiales</taxon>
        <taxon>Burkholderiaceae</taxon>
        <taxon>Polynucleobacter</taxon>
    </lineage>
</organism>
<keyword evidence="4" id="KW-0443">Lipid metabolism</keyword>
<proteinExistence type="predicted"/>
<keyword evidence="6" id="KW-1133">Transmembrane helix</keyword>
<comment type="pathway">
    <text evidence="1">Lipid metabolism.</text>
</comment>
<dbReference type="Proteomes" id="UP000501090">
    <property type="component" value="Chromosome"/>
</dbReference>
<evidence type="ECO:0000313" key="8">
    <source>
        <dbReference type="EMBL" id="QKM60429.1"/>
    </source>
</evidence>
<sequence>MKNLSQSSRPIETPKLQRIWIWTQIWLHVICGVCTLSFIFPFLDHRNKDRKIQEWSRYLLKIFNIQLVVHDAHLLEKSPHLIASNHISWLDIHVINAFEPIRFVAKSEVAEWPIFGWMAKQLGTVFIRRDSARHARQVVGQMADVLKTESICIFPEGTSTIGELVLPFKPNLFESAIVARVPVFPLAIQYLSEGTKERSQAPAFIGDMGLLGSMSNIIKNRCLVAQITIFPSFSSVSELNVDRKQVANYCQETISESL</sequence>
<evidence type="ECO:0000256" key="1">
    <source>
        <dbReference type="ARBA" id="ARBA00005189"/>
    </source>
</evidence>
<dbReference type="CDD" id="cd07989">
    <property type="entry name" value="LPLAT_AGPAT-like"/>
    <property type="match status" value="1"/>
</dbReference>
<evidence type="ECO:0000256" key="4">
    <source>
        <dbReference type="ARBA" id="ARBA00023098"/>
    </source>
</evidence>
<evidence type="ECO:0000256" key="2">
    <source>
        <dbReference type="ARBA" id="ARBA00022516"/>
    </source>
</evidence>
<dbReference type="PANTHER" id="PTHR10434:SF64">
    <property type="entry name" value="1-ACYL-SN-GLYCEROL-3-PHOSPHATE ACYLTRANSFERASE-RELATED"/>
    <property type="match status" value="1"/>
</dbReference>